<keyword evidence="2" id="KW-1185">Reference proteome</keyword>
<comment type="caution">
    <text evidence="1">The sequence shown here is derived from an EMBL/GenBank/DDBJ whole genome shotgun (WGS) entry which is preliminary data.</text>
</comment>
<evidence type="ECO:0000313" key="1">
    <source>
        <dbReference type="EMBL" id="KAK4538019.1"/>
    </source>
</evidence>
<accession>A0AAV9J0I9</accession>
<protein>
    <submittedName>
        <fullName evidence="1">Uncharacterized protein</fullName>
    </submittedName>
</protein>
<sequence>MAGAGEVIPGIDALTPMRKRDGYWTQRTVDRELSAAVKQLQRIPTLKDLYMAGWRDLVTPATVRGGLRAARRRLAQRWLVYFPNDLNPPPPVPPERKPACYWTPRTTDTEMRAFLAHHGLIGAIVLKRAGCSDLAEAIRKFRGMQTAIERHGTVRTPPNPP</sequence>
<dbReference type="EMBL" id="JANCYW010000015">
    <property type="protein sequence ID" value="KAK4538019.1"/>
    <property type="molecule type" value="Genomic_DNA"/>
</dbReference>
<name>A0AAV9J0I9_CYACA</name>
<dbReference type="Proteomes" id="UP001301350">
    <property type="component" value="Unassembled WGS sequence"/>
</dbReference>
<dbReference type="AlphaFoldDB" id="A0AAV9J0I9"/>
<proteinExistence type="predicted"/>
<reference evidence="1 2" key="1">
    <citation type="submission" date="2022-07" db="EMBL/GenBank/DDBJ databases">
        <title>Genome-wide signatures of adaptation to extreme environments.</title>
        <authorList>
            <person name="Cho C.H."/>
            <person name="Yoon H.S."/>
        </authorList>
    </citation>
    <scope>NUCLEOTIDE SEQUENCE [LARGE SCALE GENOMIC DNA]</scope>
    <source>
        <strain evidence="1 2">DBV 063 E5</strain>
    </source>
</reference>
<evidence type="ECO:0000313" key="2">
    <source>
        <dbReference type="Proteomes" id="UP001301350"/>
    </source>
</evidence>
<gene>
    <name evidence="1" type="ORF">CDCA_CDCA15G4044</name>
</gene>
<organism evidence="1 2">
    <name type="scientific">Cyanidium caldarium</name>
    <name type="common">Red alga</name>
    <dbReference type="NCBI Taxonomy" id="2771"/>
    <lineage>
        <taxon>Eukaryota</taxon>
        <taxon>Rhodophyta</taxon>
        <taxon>Bangiophyceae</taxon>
        <taxon>Cyanidiales</taxon>
        <taxon>Cyanidiaceae</taxon>
        <taxon>Cyanidium</taxon>
    </lineage>
</organism>